<reference evidence="2 3" key="1">
    <citation type="submission" date="2011-08" db="EMBL/GenBank/DDBJ databases">
        <authorList>
            <person name="Weinstock G."/>
            <person name="Sodergren E."/>
            <person name="Clifton S."/>
            <person name="Fulton L."/>
            <person name="Fulton B."/>
            <person name="Courtney L."/>
            <person name="Fronick C."/>
            <person name="Harrison M."/>
            <person name="Strong C."/>
            <person name="Farmer C."/>
            <person name="Delahaunty K."/>
            <person name="Markovic C."/>
            <person name="Hall O."/>
            <person name="Minx P."/>
            <person name="Tomlinson C."/>
            <person name="Mitreva M."/>
            <person name="Hou S."/>
            <person name="Chen J."/>
            <person name="Wollam A."/>
            <person name="Pepin K.H."/>
            <person name="Johnson M."/>
            <person name="Bhonagiri V."/>
            <person name="Zhang X."/>
            <person name="Suruliraj S."/>
            <person name="Warren W."/>
            <person name="Chinwalla A."/>
            <person name="Mardis E.R."/>
            <person name="Wilson R.K."/>
        </authorList>
    </citation>
    <scope>NUCLEOTIDE SEQUENCE [LARGE SCALE GENOMIC DNA]</scope>
    <source>
        <strain evidence="2 3">F0432</strain>
    </source>
</reference>
<evidence type="ECO:0000313" key="2">
    <source>
        <dbReference type="EMBL" id="EHM50225.1"/>
    </source>
</evidence>
<evidence type="ECO:0000313" key="3">
    <source>
        <dbReference type="Proteomes" id="UP000004750"/>
    </source>
</evidence>
<dbReference type="STRING" id="797473.HMPREF9080_02853"/>
<accession>G9ZJ84</accession>
<name>G9ZJ84_9GAMM</name>
<dbReference type="Proteomes" id="UP000004750">
    <property type="component" value="Unassembled WGS sequence"/>
</dbReference>
<sequence length="40" mass="4062">MGNDPTRKPEAAGRAHATKEREGGKAAQGSPGGKNSIDTL</sequence>
<dbReference type="AlphaFoldDB" id="G9ZJ84"/>
<protein>
    <submittedName>
        <fullName evidence="2">Uncharacterized protein</fullName>
    </submittedName>
</protein>
<comment type="caution">
    <text evidence="2">The sequence shown here is derived from an EMBL/GenBank/DDBJ whole genome shotgun (WGS) entry which is preliminary data.</text>
</comment>
<organism evidence="2 3">
    <name type="scientific">Cardiobacterium valvarum F0432</name>
    <dbReference type="NCBI Taxonomy" id="797473"/>
    <lineage>
        <taxon>Bacteria</taxon>
        <taxon>Pseudomonadati</taxon>
        <taxon>Pseudomonadota</taxon>
        <taxon>Gammaproteobacteria</taxon>
        <taxon>Cardiobacteriales</taxon>
        <taxon>Cardiobacteriaceae</taxon>
        <taxon>Cardiobacterium</taxon>
    </lineage>
</organism>
<dbReference type="HOGENOM" id="CLU_3286792_0_0_6"/>
<evidence type="ECO:0000256" key="1">
    <source>
        <dbReference type="SAM" id="MobiDB-lite"/>
    </source>
</evidence>
<feature type="region of interest" description="Disordered" evidence="1">
    <location>
        <begin position="1"/>
        <end position="40"/>
    </location>
</feature>
<gene>
    <name evidence="2" type="ORF">HMPREF9080_02853</name>
</gene>
<feature type="compositionally biased region" description="Basic and acidic residues" evidence="1">
    <location>
        <begin position="1"/>
        <end position="24"/>
    </location>
</feature>
<proteinExistence type="predicted"/>
<dbReference type="EMBL" id="AGCM01000184">
    <property type="protein sequence ID" value="EHM50225.1"/>
    <property type="molecule type" value="Genomic_DNA"/>
</dbReference>